<accession>A0A7W1XC39</accession>
<comment type="similarity">
    <text evidence="6">Belongs to the class I-like SAM-binding methyltransferase superfamily. C5-methyltransferase family.</text>
</comment>
<dbReference type="EMBL" id="JACEIP010000022">
    <property type="protein sequence ID" value="MBA4543834.1"/>
    <property type="molecule type" value="Genomic_DNA"/>
</dbReference>
<dbReference type="GO" id="GO:0032259">
    <property type="term" value="P:methylation"/>
    <property type="evidence" value="ECO:0007669"/>
    <property type="project" value="UniProtKB-KW"/>
</dbReference>
<keyword evidence="2 6" id="KW-0489">Methyltransferase</keyword>
<feature type="active site" evidence="6">
    <location>
        <position position="80"/>
    </location>
</feature>
<dbReference type="AlphaFoldDB" id="A0A7W1XC39"/>
<keyword evidence="4 6" id="KW-0949">S-adenosyl-L-methionine</keyword>
<protein>
    <recommendedName>
        <fullName evidence="1">DNA (cytosine-5-)-methyltransferase</fullName>
        <ecNumber evidence="1">2.1.1.37</ecNumber>
    </recommendedName>
</protein>
<dbReference type="RefSeq" id="WP_181735434.1">
    <property type="nucleotide sequence ID" value="NZ_JACEIP010000022.1"/>
</dbReference>
<dbReference type="Proteomes" id="UP000530514">
    <property type="component" value="Unassembled WGS sequence"/>
</dbReference>
<dbReference type="Pfam" id="PF00145">
    <property type="entry name" value="DNA_methylase"/>
    <property type="match status" value="1"/>
</dbReference>
<gene>
    <name evidence="7" type="ORF">H1164_13145</name>
</gene>
<dbReference type="GO" id="GO:0009307">
    <property type="term" value="P:DNA restriction-modification system"/>
    <property type="evidence" value="ECO:0007669"/>
    <property type="project" value="UniProtKB-KW"/>
</dbReference>
<dbReference type="SUPFAM" id="SSF53335">
    <property type="entry name" value="S-adenosyl-L-methionine-dependent methyltransferases"/>
    <property type="match status" value="1"/>
</dbReference>
<dbReference type="GO" id="GO:0003886">
    <property type="term" value="F:DNA (cytosine-5-)-methyltransferase activity"/>
    <property type="evidence" value="ECO:0007669"/>
    <property type="project" value="UniProtKB-EC"/>
</dbReference>
<reference evidence="7 8" key="1">
    <citation type="submission" date="2020-07" db="EMBL/GenBank/DDBJ databases">
        <authorList>
            <person name="Feng H."/>
        </authorList>
    </citation>
    <scope>NUCLEOTIDE SEQUENCE [LARGE SCALE GENOMIC DNA]</scope>
    <source>
        <strain evidence="8">s-11</strain>
    </source>
</reference>
<evidence type="ECO:0000256" key="4">
    <source>
        <dbReference type="ARBA" id="ARBA00022691"/>
    </source>
</evidence>
<dbReference type="PROSITE" id="PS51679">
    <property type="entry name" value="SAM_MT_C5"/>
    <property type="match status" value="1"/>
</dbReference>
<evidence type="ECO:0000313" key="7">
    <source>
        <dbReference type="EMBL" id="MBA4543834.1"/>
    </source>
</evidence>
<name>A0A7W1XC39_9BACL</name>
<dbReference type="Gene3D" id="3.40.50.150">
    <property type="entry name" value="Vaccinia Virus protein VP39"/>
    <property type="match status" value="1"/>
</dbReference>
<evidence type="ECO:0000256" key="1">
    <source>
        <dbReference type="ARBA" id="ARBA00011975"/>
    </source>
</evidence>
<evidence type="ECO:0000256" key="3">
    <source>
        <dbReference type="ARBA" id="ARBA00022679"/>
    </source>
</evidence>
<dbReference type="PRINTS" id="PR00105">
    <property type="entry name" value="C5METTRFRASE"/>
</dbReference>
<dbReference type="InterPro" id="IPR050750">
    <property type="entry name" value="C5-MTase"/>
</dbReference>
<proteinExistence type="inferred from homology"/>
<dbReference type="EC" id="2.1.1.37" evidence="1"/>
<organism evidence="7 8">
    <name type="scientific">Thermoactinomyces daqus</name>
    <dbReference type="NCBI Taxonomy" id="1329516"/>
    <lineage>
        <taxon>Bacteria</taxon>
        <taxon>Bacillati</taxon>
        <taxon>Bacillota</taxon>
        <taxon>Bacilli</taxon>
        <taxon>Bacillales</taxon>
        <taxon>Thermoactinomycetaceae</taxon>
        <taxon>Thermoactinomyces</taxon>
    </lineage>
</organism>
<evidence type="ECO:0000256" key="6">
    <source>
        <dbReference type="PROSITE-ProRule" id="PRU01016"/>
    </source>
</evidence>
<comment type="caution">
    <text evidence="7">The sequence shown here is derived from an EMBL/GenBank/DDBJ whole genome shotgun (WGS) entry which is preliminary data.</text>
</comment>
<dbReference type="InterPro" id="IPR001525">
    <property type="entry name" value="C5_MeTfrase"/>
</dbReference>
<keyword evidence="5" id="KW-0680">Restriction system</keyword>
<dbReference type="PANTHER" id="PTHR46098:SF1">
    <property type="entry name" value="TRNA (CYTOSINE(38)-C(5))-METHYLTRANSFERASE"/>
    <property type="match status" value="1"/>
</dbReference>
<keyword evidence="8" id="KW-1185">Reference proteome</keyword>
<dbReference type="PANTHER" id="PTHR46098">
    <property type="entry name" value="TRNA (CYTOSINE(38)-C(5))-METHYLTRANSFERASE"/>
    <property type="match status" value="1"/>
</dbReference>
<evidence type="ECO:0000313" key="8">
    <source>
        <dbReference type="Proteomes" id="UP000530514"/>
    </source>
</evidence>
<evidence type="ECO:0000256" key="2">
    <source>
        <dbReference type="ARBA" id="ARBA00022603"/>
    </source>
</evidence>
<sequence length="171" mass="19052">MRILDLFSGIGGFSLAAHWAGMETAAFCEIEPFCQKVLRKNFPGVPIYNDVRTITKEQLERDGVINDDRTIGLVCGGVPCQPFSVAGKQQGINDDRHLWPEMYRIIQELRPPWVLIENVNGFVKLALDLVIDDLENEGYEARTFIIPACGAHLKLPRPSGGRRAGNCTRNA</sequence>
<keyword evidence="3 6" id="KW-0808">Transferase</keyword>
<dbReference type="InterPro" id="IPR029063">
    <property type="entry name" value="SAM-dependent_MTases_sf"/>
</dbReference>
<evidence type="ECO:0000256" key="5">
    <source>
        <dbReference type="ARBA" id="ARBA00022747"/>
    </source>
</evidence>